<dbReference type="PATRIC" id="fig|1238180.3.peg.5514"/>
<evidence type="ECO:0000313" key="2">
    <source>
        <dbReference type="Proteomes" id="UP000014137"/>
    </source>
</evidence>
<protein>
    <submittedName>
        <fullName evidence="1">Uncharacterized protein</fullName>
    </submittedName>
</protein>
<name>M2PJE3_9PSEU</name>
<reference evidence="1 2" key="1">
    <citation type="submission" date="2012-10" db="EMBL/GenBank/DDBJ databases">
        <title>Genome assembly of Amycolatopsis azurea DSM 43854.</title>
        <authorList>
            <person name="Khatri I."/>
            <person name="Kaur I."/>
            <person name="Subramanian S."/>
            <person name="Mayilraj S."/>
        </authorList>
    </citation>
    <scope>NUCLEOTIDE SEQUENCE [LARGE SCALE GENOMIC DNA]</scope>
    <source>
        <strain evidence="1 2">DSM 43854</strain>
    </source>
</reference>
<proteinExistence type="predicted"/>
<dbReference type="Proteomes" id="UP000014137">
    <property type="component" value="Unassembled WGS sequence"/>
</dbReference>
<sequence>MLGGARHRYSPGWFVLTDWLRHYDFCSQLSIGFFCCSQ</sequence>
<organism evidence="1 2">
    <name type="scientific">Amycolatopsis azurea DSM 43854</name>
    <dbReference type="NCBI Taxonomy" id="1238180"/>
    <lineage>
        <taxon>Bacteria</taxon>
        <taxon>Bacillati</taxon>
        <taxon>Actinomycetota</taxon>
        <taxon>Actinomycetes</taxon>
        <taxon>Pseudonocardiales</taxon>
        <taxon>Pseudonocardiaceae</taxon>
        <taxon>Amycolatopsis</taxon>
    </lineage>
</organism>
<gene>
    <name evidence="1" type="ORF">C791_5598</name>
</gene>
<dbReference type="EMBL" id="ANMG01000055">
    <property type="protein sequence ID" value="EMD24578.1"/>
    <property type="molecule type" value="Genomic_DNA"/>
</dbReference>
<evidence type="ECO:0000313" key="1">
    <source>
        <dbReference type="EMBL" id="EMD24578.1"/>
    </source>
</evidence>
<accession>M2PJE3</accession>
<dbReference type="AlphaFoldDB" id="M2PJE3"/>
<comment type="caution">
    <text evidence="1">The sequence shown here is derived from an EMBL/GenBank/DDBJ whole genome shotgun (WGS) entry which is preliminary data.</text>
</comment>